<feature type="compositionally biased region" description="Low complexity" evidence="1">
    <location>
        <begin position="80"/>
        <end position="90"/>
    </location>
</feature>
<feature type="region of interest" description="Disordered" evidence="1">
    <location>
        <begin position="105"/>
        <end position="138"/>
    </location>
</feature>
<dbReference type="VEuPathDB" id="VectorBase:AMAM019675"/>
<keyword evidence="3" id="KW-1185">Reference proteome</keyword>
<proteinExistence type="predicted"/>
<protein>
    <submittedName>
        <fullName evidence="2">Uncharacterized protein</fullName>
    </submittedName>
</protein>
<evidence type="ECO:0000256" key="1">
    <source>
        <dbReference type="SAM" id="MobiDB-lite"/>
    </source>
</evidence>
<feature type="region of interest" description="Disordered" evidence="1">
    <location>
        <begin position="50"/>
        <end position="92"/>
    </location>
</feature>
<reference evidence="3" key="1">
    <citation type="submission" date="2013-09" db="EMBL/GenBank/DDBJ databases">
        <title>The Genome Sequence of Anopheles maculatus species B.</title>
        <authorList>
            <consortium name="The Broad Institute Genomics Platform"/>
            <person name="Neafsey D.E."/>
            <person name="Besansky N."/>
            <person name="Howell P."/>
            <person name="Walton C."/>
            <person name="Young S.K."/>
            <person name="Zeng Q."/>
            <person name="Gargeya S."/>
            <person name="Fitzgerald M."/>
            <person name="Haas B."/>
            <person name="Abouelleil A."/>
            <person name="Allen A.W."/>
            <person name="Alvarado L."/>
            <person name="Arachchi H.M."/>
            <person name="Berlin A.M."/>
            <person name="Chapman S.B."/>
            <person name="Gainer-Dewar J."/>
            <person name="Goldberg J."/>
            <person name="Griggs A."/>
            <person name="Gujja S."/>
            <person name="Hansen M."/>
            <person name="Howarth C."/>
            <person name="Imamovic A."/>
            <person name="Ireland A."/>
            <person name="Larimer J."/>
            <person name="McCowan C."/>
            <person name="Murphy C."/>
            <person name="Pearson M."/>
            <person name="Poon T.W."/>
            <person name="Priest M."/>
            <person name="Roberts A."/>
            <person name="Saif S."/>
            <person name="Shea T."/>
            <person name="Sisk P."/>
            <person name="Sykes S."/>
            <person name="Wortman J."/>
            <person name="Nusbaum C."/>
            <person name="Birren B."/>
        </authorList>
    </citation>
    <scope>NUCLEOTIDE SEQUENCE [LARGE SCALE GENOMIC DNA]</scope>
    <source>
        <strain evidence="3">maculatus3</strain>
    </source>
</reference>
<evidence type="ECO:0000313" key="2">
    <source>
        <dbReference type="EnsemblMetazoa" id="AMAM019675-PA"/>
    </source>
</evidence>
<evidence type="ECO:0000313" key="3">
    <source>
        <dbReference type="Proteomes" id="UP000075901"/>
    </source>
</evidence>
<sequence>MLEFLGAQQQSTGNRMVCFPTMGSLDVFGGYTPLNYDMYPYRRVHGRPTYIPPPNHRPIEQRYSSGAPAFLPPRAPPPSTETSSTTSRLPKAAAAPVAIKSKLWHMPLSPPAPPTPPSHHTPRDISLPTSTSSSSNAPITAEVDTLVASYRALKSAQLQHAYPRMWAPDPLQQPPANATYLSELPSIGGPEEDKNGIQSYPLIAHSIPINHIPNLQDTYMASVQRHRPKFGSM</sequence>
<reference evidence="2" key="2">
    <citation type="submission" date="2020-05" db="UniProtKB">
        <authorList>
            <consortium name="EnsemblMetazoa"/>
        </authorList>
    </citation>
    <scope>IDENTIFICATION</scope>
    <source>
        <strain evidence="2">maculatus3</strain>
    </source>
</reference>
<organism evidence="2 3">
    <name type="scientific">Anopheles maculatus</name>
    <dbReference type="NCBI Taxonomy" id="74869"/>
    <lineage>
        <taxon>Eukaryota</taxon>
        <taxon>Metazoa</taxon>
        <taxon>Ecdysozoa</taxon>
        <taxon>Arthropoda</taxon>
        <taxon>Hexapoda</taxon>
        <taxon>Insecta</taxon>
        <taxon>Pterygota</taxon>
        <taxon>Neoptera</taxon>
        <taxon>Endopterygota</taxon>
        <taxon>Diptera</taxon>
        <taxon>Nematocera</taxon>
        <taxon>Culicoidea</taxon>
        <taxon>Culicidae</taxon>
        <taxon>Anophelinae</taxon>
        <taxon>Anopheles</taxon>
        <taxon>Anopheles maculatus group</taxon>
    </lineage>
</organism>
<feature type="compositionally biased region" description="Pro residues" evidence="1">
    <location>
        <begin position="108"/>
        <end position="119"/>
    </location>
</feature>
<feature type="compositionally biased region" description="Pro residues" evidence="1">
    <location>
        <begin position="70"/>
        <end position="79"/>
    </location>
</feature>
<dbReference type="AlphaFoldDB" id="A0A182T4W1"/>
<dbReference type="Proteomes" id="UP000075901">
    <property type="component" value="Unassembled WGS sequence"/>
</dbReference>
<name>A0A182T4W1_9DIPT</name>
<accession>A0A182T4W1</accession>
<dbReference type="EnsemblMetazoa" id="AMAM019675-RA">
    <property type="protein sequence ID" value="AMAM019675-PA"/>
    <property type="gene ID" value="AMAM019675"/>
</dbReference>